<name>A0ABV6Z1R7_UNCC1</name>
<dbReference type="PROSITE" id="PS51782">
    <property type="entry name" value="LYSM"/>
    <property type="match status" value="1"/>
</dbReference>
<keyword evidence="3" id="KW-1185">Reference proteome</keyword>
<evidence type="ECO:0000259" key="1">
    <source>
        <dbReference type="PROSITE" id="PS51782"/>
    </source>
</evidence>
<comment type="caution">
    <text evidence="2">The sequence shown here is derived from an EMBL/GenBank/DDBJ whole genome shotgun (WGS) entry which is preliminary data.</text>
</comment>
<evidence type="ECO:0000313" key="2">
    <source>
        <dbReference type="EMBL" id="MFC1852359.1"/>
    </source>
</evidence>
<protein>
    <submittedName>
        <fullName evidence="2">PhnD/SsuA/transferrin family substrate-binding protein</fullName>
    </submittedName>
</protein>
<dbReference type="Gene3D" id="3.10.350.10">
    <property type="entry name" value="LysM domain"/>
    <property type="match status" value="1"/>
</dbReference>
<dbReference type="EMBL" id="JBHPBY010000302">
    <property type="protein sequence ID" value="MFC1852359.1"/>
    <property type="molecule type" value="Genomic_DNA"/>
</dbReference>
<dbReference type="Gene3D" id="3.40.190.10">
    <property type="entry name" value="Periplasmic binding protein-like II"/>
    <property type="match status" value="2"/>
</dbReference>
<organism evidence="2 3">
    <name type="scientific">candidate division CSSED10-310 bacterium</name>
    <dbReference type="NCBI Taxonomy" id="2855610"/>
    <lineage>
        <taxon>Bacteria</taxon>
        <taxon>Bacteria division CSSED10-310</taxon>
    </lineage>
</organism>
<dbReference type="SUPFAM" id="SSF53850">
    <property type="entry name" value="Periplasmic binding protein-like II"/>
    <property type="match status" value="1"/>
</dbReference>
<dbReference type="Pfam" id="PF12974">
    <property type="entry name" value="Phosphonate-bd"/>
    <property type="match status" value="1"/>
</dbReference>
<feature type="domain" description="LysM" evidence="1">
    <location>
        <begin position="416"/>
        <end position="463"/>
    </location>
</feature>
<dbReference type="Pfam" id="PF01476">
    <property type="entry name" value="LysM"/>
    <property type="match status" value="1"/>
</dbReference>
<gene>
    <name evidence="2" type="ORF">ACFL27_19345</name>
</gene>
<dbReference type="SMART" id="SM00257">
    <property type="entry name" value="LysM"/>
    <property type="match status" value="1"/>
</dbReference>
<dbReference type="Proteomes" id="UP001594351">
    <property type="component" value="Unassembled WGS sequence"/>
</dbReference>
<evidence type="ECO:0000313" key="3">
    <source>
        <dbReference type="Proteomes" id="UP001594351"/>
    </source>
</evidence>
<sequence>YNWELSNLKRMKKVMIKLQTDSLSRKCLLVLITIVVSSLLPWTPVMAQDIKEEMPLVFFNPDSGSQNPVDATNALQTFCNVINKREGWHLRAYFFKKQKDLENFLDSHKVWFGILSQIFLVENYQQRNLVPLGSPVRNGNTTYRKVIIVKKDKGYKDLQDLKGKKLAATALGEENIPFYNKVVFRGEIDVRKHFSDITIVDSANSAIMAVLYGQVEAAAVTFASFTIMKDLNPQVNAKLTSIFTSAETPISPMVYFKDNVDPSYIPTFRNILLTMHNDPIGRQSLLAFQVEAWENTSMETFKETERILKGFETVATTKKPDVTIPEKQPVVAEKPKEILPVVKKTQVFEAEDGTKLAFNTWIVQAKPGLDNEGTVLTYSINNGQKLQQKMEFKGEDKFSALIDLPKKQVSASEQIIEYAVRSGDTLGKIATKYLGSSKKYMVIATYNNISNPNVIYVGQKLKIKTGETKVTEVKYFITAKDVAGKTVKTAEKSKFIF</sequence>
<accession>A0ABV6Z1R7</accession>
<feature type="non-terminal residue" evidence="2">
    <location>
        <position position="1"/>
    </location>
</feature>
<proteinExistence type="predicted"/>
<dbReference type="PANTHER" id="PTHR35841">
    <property type="entry name" value="PHOSPHONATES-BINDING PERIPLASMIC PROTEIN"/>
    <property type="match status" value="1"/>
</dbReference>
<reference evidence="2 3" key="1">
    <citation type="submission" date="2024-09" db="EMBL/GenBank/DDBJ databases">
        <title>Laminarin stimulates single cell rates of sulfate reduction while oxygen inhibits transcriptomic activity in coastal marine sediment.</title>
        <authorList>
            <person name="Lindsay M."/>
            <person name="Orcutt B."/>
            <person name="Emerson D."/>
            <person name="Stepanauskas R."/>
            <person name="D'Angelo T."/>
        </authorList>
    </citation>
    <scope>NUCLEOTIDE SEQUENCE [LARGE SCALE GENOMIC DNA]</scope>
    <source>
        <strain evidence="2">SAG AM-311-K15</strain>
    </source>
</reference>
<dbReference type="InterPro" id="IPR036779">
    <property type="entry name" value="LysM_dom_sf"/>
</dbReference>
<dbReference type="InterPro" id="IPR018392">
    <property type="entry name" value="LysM"/>
</dbReference>
<dbReference type="CDD" id="cd00118">
    <property type="entry name" value="LysM"/>
    <property type="match status" value="1"/>
</dbReference>
<dbReference type="PANTHER" id="PTHR35841:SF1">
    <property type="entry name" value="PHOSPHONATES-BINDING PERIPLASMIC PROTEIN"/>
    <property type="match status" value="1"/>
</dbReference>
<dbReference type="SUPFAM" id="SSF54106">
    <property type="entry name" value="LysM domain"/>
    <property type="match status" value="1"/>
</dbReference>